<organism evidence="2 3">
    <name type="scientific">Vibrio parahaemolyticus</name>
    <dbReference type="NCBI Taxonomy" id="670"/>
    <lineage>
        <taxon>Bacteria</taxon>
        <taxon>Pseudomonadati</taxon>
        <taxon>Pseudomonadota</taxon>
        <taxon>Gammaproteobacteria</taxon>
        <taxon>Vibrionales</taxon>
        <taxon>Vibrionaceae</taxon>
        <taxon>Vibrio</taxon>
    </lineage>
</organism>
<dbReference type="AlphaFoldDB" id="A0A7Y0SE68"/>
<name>A0A7Y0SE68_VIBPH</name>
<dbReference type="EMBL" id="JABCLB010000363">
    <property type="protein sequence ID" value="NMU81884.1"/>
    <property type="molecule type" value="Genomic_DNA"/>
</dbReference>
<comment type="caution">
    <text evidence="2">The sequence shown here is derived from an EMBL/GenBank/DDBJ whole genome shotgun (WGS) entry which is preliminary data.</text>
</comment>
<evidence type="ECO:0000313" key="2">
    <source>
        <dbReference type="EMBL" id="NMU81884.1"/>
    </source>
</evidence>
<keyword evidence="1" id="KW-1133">Transmembrane helix</keyword>
<feature type="transmembrane region" description="Helical" evidence="1">
    <location>
        <begin position="67"/>
        <end position="89"/>
    </location>
</feature>
<reference evidence="2 3" key="1">
    <citation type="submission" date="2020-04" db="EMBL/GenBank/DDBJ databases">
        <title>Whole-genome sequencing of Vibrio spp. from China reveals different genetic environments of blaCTX-M-14 among diverse lineages.</title>
        <authorList>
            <person name="Zheng Z."/>
            <person name="Ye L."/>
            <person name="Chen S."/>
        </authorList>
    </citation>
    <scope>NUCLEOTIDE SEQUENCE [LARGE SCALE GENOMIC DNA]</scope>
    <source>
        <strain evidence="2 3">Vb0551</strain>
    </source>
</reference>
<accession>A0A7Y0SE68</accession>
<protein>
    <submittedName>
        <fullName evidence="2">NADH:ubiquinone reductase (Na(+)-transporting) subunit B</fullName>
    </submittedName>
</protein>
<evidence type="ECO:0000256" key="1">
    <source>
        <dbReference type="SAM" id="Phobius"/>
    </source>
</evidence>
<dbReference type="Proteomes" id="UP000518904">
    <property type="component" value="Unassembled WGS sequence"/>
</dbReference>
<sequence>WLAVFPAMFWGMYNIGQQASDALLYGMDQASAQQALVSSWQLSWVWGSLDAVSQAGWGSKMWLGATYFLPVYATVFIVGGFWEVLFAIVR</sequence>
<feature type="non-terminal residue" evidence="2">
    <location>
        <position position="90"/>
    </location>
</feature>
<keyword evidence="1" id="KW-0472">Membrane</keyword>
<proteinExistence type="predicted"/>
<keyword evidence="1" id="KW-0812">Transmembrane</keyword>
<evidence type="ECO:0000313" key="3">
    <source>
        <dbReference type="Proteomes" id="UP000518904"/>
    </source>
</evidence>
<gene>
    <name evidence="2" type="ORF">HKB16_03230</name>
</gene>
<feature type="non-terminal residue" evidence="2">
    <location>
        <position position="1"/>
    </location>
</feature>
<keyword evidence="2" id="KW-0830">Ubiquinone</keyword>